<dbReference type="InterPro" id="IPR011047">
    <property type="entry name" value="Quinoprotein_ADH-like_sf"/>
</dbReference>
<keyword evidence="2" id="KW-1185">Reference proteome</keyword>
<dbReference type="Gene3D" id="2.130.10.10">
    <property type="entry name" value="YVTN repeat-like/Quinoprotein amine dehydrogenase"/>
    <property type="match status" value="1"/>
</dbReference>
<sequence length="599" mass="70145">MIIYYRIFCFLFSIFFIIFTNSCSALTRDMQKKKEKIQYAIEKDILSIYDIPFNTYVSFEMWEQIDFILADTHKGIKVYKLPGMYYSRPYIMNNMVWVFDNTDFKKRGISIFDPELNLVKTTENKEFARYEGGIRLISGNHILSGGADQDVDTIVVWNTKNQDIKTLKLEHGHYVGSLAAEHGKIYAGSCGGKVNSWDHKTMTYKGTYSTSEQENTNWEIFNSQPCINALKADREQLTGSGEKYFFIWDIETRALLKTYDKAFTGSMVYFYKNQMAEYKADKIVIRNISDGQVLNGVKTLTPVNDLIITHEDILPDYKGEMLIVSLRHNKGLVFYDLNSMEIIKSTELKGESLCVYNNQIYATDDQFIYKYNLFHKVSQKYRNFLKSINLEQVKLSDDTYYQLLKRSHEYPEVIKKNLLGKSYLEQNQLSFYHSIKYGRLPRLQEHDKYKEDNINLSKDIYGYKLIYEIKNSSDKDIFLSIICEYHGEYGSSSAKVDPEKSFYKQDLIIPADNGKIVETINIGEKEPVNLYIYPTIIEKLTRGYYDDLIHASSKENKDISIIDKYLDDPKLKKWHPELQKRKQEINAENDKSWLLKMIQ</sequence>
<evidence type="ECO:0000313" key="1">
    <source>
        <dbReference type="EMBL" id="QTA78128.1"/>
    </source>
</evidence>
<dbReference type="AlphaFoldDB" id="A0A975B3J5"/>
<dbReference type="InterPro" id="IPR015943">
    <property type="entry name" value="WD40/YVTN_repeat-like_dom_sf"/>
</dbReference>
<gene>
    <name evidence="1" type="ORF">dnl_03420</name>
</gene>
<dbReference type="SUPFAM" id="SSF50998">
    <property type="entry name" value="Quinoprotein alcohol dehydrogenase-like"/>
    <property type="match status" value="1"/>
</dbReference>
<reference evidence="1" key="1">
    <citation type="journal article" date="2021" name="Microb. Physiol.">
        <title>Proteogenomic Insights into the Physiology of Marine, Sulfate-Reducing, Filamentous Desulfonema limicola and Desulfonema magnum.</title>
        <authorList>
            <person name="Schnaars V."/>
            <person name="Wohlbrand L."/>
            <person name="Scheve S."/>
            <person name="Hinrichs C."/>
            <person name="Reinhardt R."/>
            <person name="Rabus R."/>
        </authorList>
    </citation>
    <scope>NUCLEOTIDE SEQUENCE</scope>
    <source>
        <strain evidence="1">5ac10</strain>
    </source>
</reference>
<accession>A0A975B3J5</accession>
<organism evidence="1 2">
    <name type="scientific">Desulfonema limicola</name>
    <dbReference type="NCBI Taxonomy" id="45656"/>
    <lineage>
        <taxon>Bacteria</taxon>
        <taxon>Pseudomonadati</taxon>
        <taxon>Thermodesulfobacteriota</taxon>
        <taxon>Desulfobacteria</taxon>
        <taxon>Desulfobacterales</taxon>
        <taxon>Desulfococcaceae</taxon>
        <taxon>Desulfonema</taxon>
    </lineage>
</organism>
<dbReference type="EMBL" id="CP061799">
    <property type="protein sequence ID" value="QTA78128.1"/>
    <property type="molecule type" value="Genomic_DNA"/>
</dbReference>
<dbReference type="RefSeq" id="WP_207690025.1">
    <property type="nucleotide sequence ID" value="NZ_CP061799.1"/>
</dbReference>
<name>A0A975B3J5_9BACT</name>
<proteinExistence type="predicted"/>
<dbReference type="Proteomes" id="UP000663720">
    <property type="component" value="Chromosome"/>
</dbReference>
<evidence type="ECO:0000313" key="2">
    <source>
        <dbReference type="Proteomes" id="UP000663720"/>
    </source>
</evidence>
<protein>
    <submittedName>
        <fullName evidence="1">WD40-repeat-containing</fullName>
    </submittedName>
</protein>
<dbReference type="KEGG" id="dli:dnl_03420"/>